<evidence type="ECO:0000256" key="1">
    <source>
        <dbReference type="SAM" id="Phobius"/>
    </source>
</evidence>
<keyword evidence="3" id="KW-1185">Reference proteome</keyword>
<dbReference type="RefSeq" id="WP_144332600.1">
    <property type="nucleotide sequence ID" value="NZ_VLPL01000003.1"/>
</dbReference>
<organism evidence="2 3">
    <name type="scientific">Fluviicola chungangensis</name>
    <dbReference type="NCBI Taxonomy" id="2597671"/>
    <lineage>
        <taxon>Bacteria</taxon>
        <taxon>Pseudomonadati</taxon>
        <taxon>Bacteroidota</taxon>
        <taxon>Flavobacteriia</taxon>
        <taxon>Flavobacteriales</taxon>
        <taxon>Crocinitomicaceae</taxon>
        <taxon>Fluviicola</taxon>
    </lineage>
</organism>
<dbReference type="EMBL" id="VLPL01000003">
    <property type="protein sequence ID" value="TSJ45643.1"/>
    <property type="molecule type" value="Genomic_DNA"/>
</dbReference>
<reference evidence="2 3" key="1">
    <citation type="submission" date="2019-07" db="EMBL/GenBank/DDBJ databases">
        <authorList>
            <person name="Huq M.A."/>
        </authorList>
    </citation>
    <scope>NUCLEOTIDE SEQUENCE [LARGE SCALE GENOMIC DNA]</scope>
    <source>
        <strain evidence="2 3">MAH-3</strain>
    </source>
</reference>
<feature type="transmembrane region" description="Helical" evidence="1">
    <location>
        <begin position="329"/>
        <end position="349"/>
    </location>
</feature>
<protein>
    <submittedName>
        <fullName evidence="2">DUF2851 family protein</fullName>
    </submittedName>
</protein>
<dbReference type="Pfam" id="PF11013">
    <property type="entry name" value="DUF2851"/>
    <property type="match status" value="1"/>
</dbReference>
<proteinExistence type="predicted"/>
<dbReference type="AlphaFoldDB" id="A0A556N0N2"/>
<keyword evidence="1" id="KW-0812">Transmembrane</keyword>
<evidence type="ECO:0000313" key="3">
    <source>
        <dbReference type="Proteomes" id="UP000316008"/>
    </source>
</evidence>
<accession>A0A556N0N2</accession>
<dbReference type="OrthoDB" id="1005072at2"/>
<comment type="caution">
    <text evidence="2">The sequence shown here is derived from an EMBL/GenBank/DDBJ whole genome shotgun (WGS) entry which is preliminary data.</text>
</comment>
<dbReference type="InterPro" id="IPR021272">
    <property type="entry name" value="DUF2851"/>
</dbReference>
<sequence length="433" mass="50555">MNENYLHFLWKNKRLPFHYLQTVDGKKIEILHVGIHNLDSGPDFFNGRILLNEITHSGNIEIHVKSSDWNLHGHQFDKAYSNVILHVVYEHDQLIFVEGIPLPTVELKQVIDWDHFHWFSSYYKGTNTILCEPFLEGIAGTFVVNQVERAFFQRMERKMMELEKVCQSRKLSFKEVLFHAISKAFGMKVNQLPFQELAVGIPFEKFMKASQKQKMAIAFGAGGFLNESKASTYHEELKQEWDFQRYKLKLEAQNKHSWKFKGCRPGGFPTQRLAQFATFIHEMNWDSDSWYLPANELLLMLQTRLMKPTHEYWIAHFDFGKEKKAPSTMSLATANTIIINSIVPFLWWLSYRLSDDSYRNKAFEILTLLPPEKNEKINTWKRMGINPANGLESQGLIELTNEFCSKKACLKCVIGNAVLKRELKIENVKLKRV</sequence>
<keyword evidence="1" id="KW-1133">Transmembrane helix</keyword>
<dbReference type="Proteomes" id="UP000316008">
    <property type="component" value="Unassembled WGS sequence"/>
</dbReference>
<keyword evidence="1" id="KW-0472">Membrane</keyword>
<name>A0A556N0N2_9FLAO</name>
<gene>
    <name evidence="2" type="ORF">FO442_07770</name>
</gene>
<evidence type="ECO:0000313" key="2">
    <source>
        <dbReference type="EMBL" id="TSJ45643.1"/>
    </source>
</evidence>